<dbReference type="EMBL" id="BMAR01000001">
    <property type="protein sequence ID" value="GFR41327.1"/>
    <property type="molecule type" value="Genomic_DNA"/>
</dbReference>
<evidence type="ECO:0000256" key="2">
    <source>
        <dbReference type="ARBA" id="ARBA00022679"/>
    </source>
</evidence>
<dbReference type="CDD" id="cd13970">
    <property type="entry name" value="ABC1_ADCK3"/>
    <property type="match status" value="1"/>
</dbReference>
<accession>A0AAD3DIH4</accession>
<organism evidence="7 8">
    <name type="scientific">Astrephomene gubernaculifera</name>
    <dbReference type="NCBI Taxonomy" id="47775"/>
    <lineage>
        <taxon>Eukaryota</taxon>
        <taxon>Viridiplantae</taxon>
        <taxon>Chlorophyta</taxon>
        <taxon>core chlorophytes</taxon>
        <taxon>Chlorophyceae</taxon>
        <taxon>CS clade</taxon>
        <taxon>Chlamydomonadales</taxon>
        <taxon>Astrephomenaceae</taxon>
        <taxon>Astrephomene</taxon>
    </lineage>
</organism>
<evidence type="ECO:0000256" key="1">
    <source>
        <dbReference type="ARBA" id="ARBA00009670"/>
    </source>
</evidence>
<sequence>MSWLAPKQLEDASRVLRGLAMVAAKMAADSKLARRAAVSDYQTALQHAADLLQQQADAAQHAAAAAAAEAAAPATSSSEVTAAPPPSGSGSPAAAPSADASTSSAAMASAPASVFTVAPTFASQGYALAQQAAERAQQHWAEAAAATGAGAESAVMAAFGDAVAAASTPHAAPLADVAPAAAAGPAAGEAAEAVPKPLTAAQDMAASSAPTTTSTVASPPITESAVSAAAASEAAPYSTSPASSSGAVSTEAAAAASTPAEAAAAARSESPAAPSYTVAAVVADEGASVAPGAMLPSVHDDVVVAAIANSGGGTTGQQPLQQEPLQQGQGQGRPGEAAAAAEMGEQQQQPVQQQQQAGSAESGGVTAAQAQPLPPPPPPPLQAPARKLRERRVPETPLGRALGFAGLGASLMMGSLADNIGRALRGSGTPAEGEQQHAAAAGGGSARRSGGGSSFLTEANAERLANALCRMRGAALKIGQMLSIQDENVLPPQVQAALERVRAGADVMPRSQLEGVLVSELGADWEQRLAEFDWEPRAAASIGQVHTGVLPDGRRVALKIQYPGVARSIESDVDNLMRLIAVANVLPRGMYAENAAKVAKRELALECDYTYELGCQRRYRQLIAADPRLAPHFHVPDVVPELSSPRILTSEWVQGVPIDKVCELSQEVRDAVGSRLLELTLRELFEWRFMQTDPNWGNFLYDPKADRINLIDFGASKDYPEEFVSDYMRMVAACAQRDRQAVIDMSTKLGFLTGDESEIMMDAHTEAGFIVGVPFAAPGLYDFGSHGGMTSRVSELGSIMLKHRLTPPPQEAYSLHRKLSGAFLACMKLKARVPCREMFWRTYEAKFGPLKAQQL</sequence>
<dbReference type="Gene3D" id="1.10.510.10">
    <property type="entry name" value="Transferase(Phosphotransferase) domain 1"/>
    <property type="match status" value="1"/>
</dbReference>
<feature type="compositionally biased region" description="Pro residues" evidence="5">
    <location>
        <begin position="372"/>
        <end position="382"/>
    </location>
</feature>
<comment type="similarity">
    <text evidence="1">Belongs to the protein kinase superfamily. ADCK protein kinase family.</text>
</comment>
<keyword evidence="2" id="KW-0808">Transferase</keyword>
<keyword evidence="3" id="KW-0547">Nucleotide-binding</keyword>
<dbReference type="Proteomes" id="UP001054857">
    <property type="component" value="Unassembled WGS sequence"/>
</dbReference>
<keyword evidence="8" id="KW-1185">Reference proteome</keyword>
<dbReference type="InterPro" id="IPR004147">
    <property type="entry name" value="ABC1_dom"/>
</dbReference>
<dbReference type="InterPro" id="IPR011009">
    <property type="entry name" value="Kinase-like_dom_sf"/>
</dbReference>
<evidence type="ECO:0000259" key="6">
    <source>
        <dbReference type="Pfam" id="PF03109"/>
    </source>
</evidence>
<protein>
    <recommendedName>
        <fullName evidence="6">ABC1 atypical kinase-like domain-containing protein</fullName>
    </recommendedName>
</protein>
<feature type="region of interest" description="Disordered" evidence="5">
    <location>
        <begin position="75"/>
        <end position="99"/>
    </location>
</feature>
<dbReference type="Pfam" id="PF03109">
    <property type="entry name" value="ABC1"/>
    <property type="match status" value="1"/>
</dbReference>
<dbReference type="InterPro" id="IPR034646">
    <property type="entry name" value="ADCK3_dom"/>
</dbReference>
<evidence type="ECO:0000256" key="3">
    <source>
        <dbReference type="ARBA" id="ARBA00022741"/>
    </source>
</evidence>
<feature type="compositionally biased region" description="Gly residues" evidence="5">
    <location>
        <begin position="441"/>
        <end position="453"/>
    </location>
</feature>
<dbReference type="GO" id="GO:0006744">
    <property type="term" value="P:ubiquinone biosynthetic process"/>
    <property type="evidence" value="ECO:0007669"/>
    <property type="project" value="TreeGrafter"/>
</dbReference>
<dbReference type="AlphaFoldDB" id="A0AAD3DIH4"/>
<feature type="region of interest" description="Disordered" evidence="5">
    <location>
        <begin position="309"/>
        <end position="384"/>
    </location>
</feature>
<comment type="caution">
    <text evidence="7">The sequence shown here is derived from an EMBL/GenBank/DDBJ whole genome shotgun (WGS) entry which is preliminary data.</text>
</comment>
<dbReference type="GO" id="GO:0005524">
    <property type="term" value="F:ATP binding"/>
    <property type="evidence" value="ECO:0007669"/>
    <property type="project" value="UniProtKB-KW"/>
</dbReference>
<evidence type="ECO:0000256" key="5">
    <source>
        <dbReference type="SAM" id="MobiDB-lite"/>
    </source>
</evidence>
<dbReference type="InterPro" id="IPR051409">
    <property type="entry name" value="Atypical_kinase_ADCK"/>
</dbReference>
<evidence type="ECO:0000313" key="7">
    <source>
        <dbReference type="EMBL" id="GFR41327.1"/>
    </source>
</evidence>
<dbReference type="PANTHER" id="PTHR43851">
    <property type="match status" value="1"/>
</dbReference>
<feature type="region of interest" description="Disordered" evidence="5">
    <location>
        <begin position="424"/>
        <end position="454"/>
    </location>
</feature>
<keyword evidence="4" id="KW-0067">ATP-binding</keyword>
<feature type="domain" description="ABC1 atypical kinase-like" evidence="6">
    <location>
        <begin position="501"/>
        <end position="745"/>
    </location>
</feature>
<evidence type="ECO:0000256" key="4">
    <source>
        <dbReference type="ARBA" id="ARBA00022840"/>
    </source>
</evidence>
<dbReference type="PANTHER" id="PTHR43851:SF3">
    <property type="entry name" value="COENZYME Q8"/>
    <property type="match status" value="1"/>
</dbReference>
<gene>
    <name evidence="7" type="ORF">Agub_g2011</name>
</gene>
<reference evidence="7 8" key="1">
    <citation type="journal article" date="2021" name="Sci. Rep.">
        <title>Genome sequencing of the multicellular alga Astrephomene provides insights into convergent evolution of germ-soma differentiation.</title>
        <authorList>
            <person name="Yamashita S."/>
            <person name="Yamamoto K."/>
            <person name="Matsuzaki R."/>
            <person name="Suzuki S."/>
            <person name="Yamaguchi H."/>
            <person name="Hirooka S."/>
            <person name="Minakuchi Y."/>
            <person name="Miyagishima S."/>
            <person name="Kawachi M."/>
            <person name="Toyoda A."/>
            <person name="Nozaki H."/>
        </authorList>
    </citation>
    <scope>NUCLEOTIDE SEQUENCE [LARGE SCALE GENOMIC DNA]</scope>
    <source>
        <strain evidence="7 8">NIES-4017</strain>
    </source>
</reference>
<proteinExistence type="inferred from homology"/>
<dbReference type="GO" id="GO:0016740">
    <property type="term" value="F:transferase activity"/>
    <property type="evidence" value="ECO:0007669"/>
    <property type="project" value="UniProtKB-KW"/>
</dbReference>
<dbReference type="SUPFAM" id="SSF56112">
    <property type="entry name" value="Protein kinase-like (PK-like)"/>
    <property type="match status" value="1"/>
</dbReference>
<name>A0AAD3DIH4_9CHLO</name>
<evidence type="ECO:0000313" key="8">
    <source>
        <dbReference type="Proteomes" id="UP001054857"/>
    </source>
</evidence>
<feature type="compositionally biased region" description="Low complexity" evidence="5">
    <location>
        <begin position="316"/>
        <end position="356"/>
    </location>
</feature>